<reference evidence="9 10" key="1">
    <citation type="submission" date="2013-04" db="EMBL/GenBank/DDBJ databases">
        <title>The Genome Sequence of Treponema medium ATCC 700293.</title>
        <authorList>
            <consortium name="The Broad Institute Genomics Platform"/>
            <person name="Earl A."/>
            <person name="Ward D."/>
            <person name="Feldgarden M."/>
            <person name="Gevers D."/>
            <person name="Leonetti C."/>
            <person name="Blanton J.M."/>
            <person name="Dewhirst F.E."/>
            <person name="Izard J."/>
            <person name="Walker B."/>
            <person name="Young S."/>
            <person name="Zeng Q."/>
            <person name="Gargeya S."/>
            <person name="Fitzgerald M."/>
            <person name="Haas B."/>
            <person name="Abouelleil A."/>
            <person name="Allen A.W."/>
            <person name="Alvarado L."/>
            <person name="Arachchi H.M."/>
            <person name="Berlin A.M."/>
            <person name="Chapman S.B."/>
            <person name="Gainer-Dewar J."/>
            <person name="Goldberg J."/>
            <person name="Griggs A."/>
            <person name="Gujja S."/>
            <person name="Hansen M."/>
            <person name="Howarth C."/>
            <person name="Imamovic A."/>
            <person name="Ireland A."/>
            <person name="Larimer J."/>
            <person name="McCowan C."/>
            <person name="Murphy C."/>
            <person name="Pearson M."/>
            <person name="Poon T.W."/>
            <person name="Priest M."/>
            <person name="Roberts A."/>
            <person name="Saif S."/>
            <person name="Shea T."/>
            <person name="Sisk P."/>
            <person name="Sykes S."/>
            <person name="Wortman J."/>
            <person name="Nusbaum C."/>
            <person name="Birren B."/>
        </authorList>
    </citation>
    <scope>NUCLEOTIDE SEQUENCE [LARGE SCALE GENOMIC DNA]</scope>
    <source>
        <strain evidence="9 10">ATCC 700293</strain>
    </source>
</reference>
<feature type="domain" description="Large ribosomal subunit protein uL6 alpha-beta" evidence="8">
    <location>
        <begin position="91"/>
        <end position="165"/>
    </location>
</feature>
<organism evidence="9 10">
    <name type="scientific">Treponema medium ATCC 700293</name>
    <dbReference type="NCBI Taxonomy" id="1125700"/>
    <lineage>
        <taxon>Bacteria</taxon>
        <taxon>Pseudomonadati</taxon>
        <taxon>Spirochaetota</taxon>
        <taxon>Spirochaetia</taxon>
        <taxon>Spirochaetales</taxon>
        <taxon>Treponemataceae</taxon>
        <taxon>Treponema</taxon>
    </lineage>
</organism>
<dbReference type="PROSITE" id="PS00525">
    <property type="entry name" value="RIBOSOMAL_L6_1"/>
    <property type="match status" value="1"/>
</dbReference>
<dbReference type="InterPro" id="IPR019906">
    <property type="entry name" value="Ribosomal_uL6_bac-type"/>
</dbReference>
<dbReference type="AlphaFoldDB" id="A0AA87NUQ8"/>
<evidence type="ECO:0000256" key="3">
    <source>
        <dbReference type="ARBA" id="ARBA00022980"/>
    </source>
</evidence>
<dbReference type="PRINTS" id="PR00059">
    <property type="entry name" value="RIBOSOMALL6"/>
</dbReference>
<dbReference type="RefSeq" id="WP_016522588.1">
    <property type="nucleotide sequence ID" value="NZ_KE332517.1"/>
</dbReference>
<dbReference type="InterPro" id="IPR020040">
    <property type="entry name" value="Ribosomal_uL6_a/b-dom"/>
</dbReference>
<keyword evidence="2 5" id="KW-0694">RNA-binding</keyword>
<dbReference type="InterPro" id="IPR036789">
    <property type="entry name" value="Ribosomal_uL6-like_a/b-dom_sf"/>
</dbReference>
<dbReference type="PANTHER" id="PTHR11655">
    <property type="entry name" value="60S/50S RIBOSOMAL PROTEIN L6/L9"/>
    <property type="match status" value="1"/>
</dbReference>
<dbReference type="InterPro" id="IPR002358">
    <property type="entry name" value="Ribosomal_uL6_CS"/>
</dbReference>
<keyword evidence="1 5" id="KW-0699">rRNA-binding</keyword>
<dbReference type="PIRSF" id="PIRSF002162">
    <property type="entry name" value="Ribosomal_L6"/>
    <property type="match status" value="1"/>
</dbReference>
<dbReference type="FunFam" id="3.90.930.12:FF:000002">
    <property type="entry name" value="50S ribosomal protein L6"/>
    <property type="match status" value="1"/>
</dbReference>
<dbReference type="GO" id="GO:0003735">
    <property type="term" value="F:structural constituent of ribosome"/>
    <property type="evidence" value="ECO:0007669"/>
    <property type="project" value="UniProtKB-UniRule"/>
</dbReference>
<keyword evidence="4 5" id="KW-0687">Ribonucleoprotein</keyword>
<sequence>MSRIGKLPVAVPAGVKVNIADGSLTVEGPKGKLSRTYNSLVQVKFENSEVSVTRVNESKEARSFHGLYRNLIHNMVVGVSQGFSKTLIVNGVGYRAEVQGKLLVMALGYSNDFIVLIPEGIEVKVEPQGNKVIISGIDKEKVGEFAAQIRKLRLPEPYKGKGIRYETEVIKRKVGKTGVK</sequence>
<dbReference type="GO" id="GO:0019843">
    <property type="term" value="F:rRNA binding"/>
    <property type="evidence" value="ECO:0007669"/>
    <property type="project" value="UniProtKB-UniRule"/>
</dbReference>
<dbReference type="InterPro" id="IPR000702">
    <property type="entry name" value="Ribosomal_uL6-like"/>
</dbReference>
<dbReference type="GO" id="GO:0022625">
    <property type="term" value="C:cytosolic large ribosomal subunit"/>
    <property type="evidence" value="ECO:0007669"/>
    <property type="project" value="UniProtKB-UniRule"/>
</dbReference>
<comment type="caution">
    <text evidence="9">The sequence shown here is derived from an EMBL/GenBank/DDBJ whole genome shotgun (WGS) entry which is preliminary data.</text>
</comment>
<dbReference type="HAMAP" id="MF_01365_B">
    <property type="entry name" value="Ribosomal_uL6_B"/>
    <property type="match status" value="1"/>
</dbReference>
<dbReference type="PANTHER" id="PTHR11655:SF14">
    <property type="entry name" value="LARGE RIBOSOMAL SUBUNIT PROTEIN UL6M"/>
    <property type="match status" value="1"/>
</dbReference>
<evidence type="ECO:0000256" key="5">
    <source>
        <dbReference type="HAMAP-Rule" id="MF_01365"/>
    </source>
</evidence>
<comment type="function">
    <text evidence="5 7">This protein binds to the 23S rRNA, and is important in its secondary structure. It is located near the subunit interface in the base of the L7/L12 stalk, and near the tRNA binding site of the peptidyltransferase center.</text>
</comment>
<dbReference type="Pfam" id="PF00347">
    <property type="entry name" value="Ribosomal_L6"/>
    <property type="match status" value="2"/>
</dbReference>
<evidence type="ECO:0000256" key="4">
    <source>
        <dbReference type="ARBA" id="ARBA00023274"/>
    </source>
</evidence>
<evidence type="ECO:0000256" key="7">
    <source>
        <dbReference type="RuleBase" id="RU003870"/>
    </source>
</evidence>
<gene>
    <name evidence="5" type="primary">rplF</name>
    <name evidence="9" type="ORF">HMPREF9195_00612</name>
</gene>
<protein>
    <recommendedName>
        <fullName evidence="5">Large ribosomal subunit protein uL6</fullName>
    </recommendedName>
</protein>
<evidence type="ECO:0000313" key="9">
    <source>
        <dbReference type="EMBL" id="EPF29898.1"/>
    </source>
</evidence>
<comment type="similarity">
    <text evidence="5 6">Belongs to the universal ribosomal protein uL6 family.</text>
</comment>
<evidence type="ECO:0000256" key="2">
    <source>
        <dbReference type="ARBA" id="ARBA00022884"/>
    </source>
</evidence>
<dbReference type="Proteomes" id="UP000014634">
    <property type="component" value="Unassembled WGS sequence"/>
</dbReference>
<dbReference type="Gene3D" id="3.90.930.12">
    <property type="entry name" value="Ribosomal protein L6, alpha-beta domain"/>
    <property type="match status" value="2"/>
</dbReference>
<accession>A0AA87NUQ8</accession>
<evidence type="ECO:0000256" key="1">
    <source>
        <dbReference type="ARBA" id="ARBA00022730"/>
    </source>
</evidence>
<dbReference type="EMBL" id="ATFE01000003">
    <property type="protein sequence ID" value="EPF29898.1"/>
    <property type="molecule type" value="Genomic_DNA"/>
</dbReference>
<evidence type="ECO:0000259" key="8">
    <source>
        <dbReference type="Pfam" id="PF00347"/>
    </source>
</evidence>
<dbReference type="GO" id="GO:0002181">
    <property type="term" value="P:cytoplasmic translation"/>
    <property type="evidence" value="ECO:0007669"/>
    <property type="project" value="TreeGrafter"/>
</dbReference>
<comment type="subunit">
    <text evidence="5">Part of the 50S ribosomal subunit.</text>
</comment>
<dbReference type="SUPFAM" id="SSF56053">
    <property type="entry name" value="Ribosomal protein L6"/>
    <property type="match status" value="2"/>
</dbReference>
<name>A0AA87NUQ8_TREMD</name>
<evidence type="ECO:0000256" key="6">
    <source>
        <dbReference type="RuleBase" id="RU003869"/>
    </source>
</evidence>
<dbReference type="NCBIfam" id="TIGR03654">
    <property type="entry name" value="L6_bact"/>
    <property type="match status" value="1"/>
</dbReference>
<proteinExistence type="inferred from homology"/>
<keyword evidence="3 5" id="KW-0689">Ribosomal protein</keyword>
<evidence type="ECO:0000313" key="10">
    <source>
        <dbReference type="Proteomes" id="UP000014634"/>
    </source>
</evidence>
<feature type="domain" description="Large ribosomal subunit protein uL6 alpha-beta" evidence="8">
    <location>
        <begin position="11"/>
        <end position="82"/>
    </location>
</feature>